<evidence type="ECO:0000313" key="6">
    <source>
        <dbReference type="Proteomes" id="UP000294914"/>
    </source>
</evidence>
<keyword evidence="3" id="KW-0238">DNA-binding</keyword>
<name>A0A4R8IPL6_9GAMM</name>
<dbReference type="EMBL" id="SOQX01000002">
    <property type="protein sequence ID" value="TDY02856.1"/>
    <property type="molecule type" value="Genomic_DNA"/>
</dbReference>
<gene>
    <name evidence="5" type="ORF">EDC23_1240</name>
</gene>
<evidence type="ECO:0000256" key="2">
    <source>
        <dbReference type="ARBA" id="ARBA00022747"/>
    </source>
</evidence>
<dbReference type="PANTHER" id="PTHR30408">
    <property type="entry name" value="TYPE-1 RESTRICTION ENZYME ECOKI SPECIFICITY PROTEIN"/>
    <property type="match status" value="1"/>
</dbReference>
<dbReference type="Pfam" id="PF01420">
    <property type="entry name" value="Methylase_S"/>
    <property type="match status" value="1"/>
</dbReference>
<evidence type="ECO:0000259" key="4">
    <source>
        <dbReference type="Pfam" id="PF01420"/>
    </source>
</evidence>
<dbReference type="CDD" id="cd17260">
    <property type="entry name" value="RMtype1_S_EcoEI-TRD1-CR1_like"/>
    <property type="match status" value="1"/>
</dbReference>
<reference evidence="5 6" key="1">
    <citation type="submission" date="2019-03" db="EMBL/GenBank/DDBJ databases">
        <title>Genomic Encyclopedia of Type Strains, Phase IV (KMG-IV): sequencing the most valuable type-strain genomes for metagenomic binning, comparative biology and taxonomic classification.</title>
        <authorList>
            <person name="Goeker M."/>
        </authorList>
    </citation>
    <scope>NUCLEOTIDE SEQUENCE [LARGE SCALE GENOMIC DNA]</scope>
    <source>
        <strain evidence="5 6">DSM 16326</strain>
    </source>
</reference>
<proteinExistence type="inferred from homology"/>
<dbReference type="Gene3D" id="3.90.220.20">
    <property type="entry name" value="DNA methylase specificity domains"/>
    <property type="match status" value="2"/>
</dbReference>
<dbReference type="GO" id="GO:0003677">
    <property type="term" value="F:DNA binding"/>
    <property type="evidence" value="ECO:0007669"/>
    <property type="project" value="UniProtKB-KW"/>
</dbReference>
<accession>A0A4R8IPL6</accession>
<dbReference type="Proteomes" id="UP000294914">
    <property type="component" value="Unassembled WGS sequence"/>
</dbReference>
<comment type="caution">
    <text evidence="5">The sequence shown here is derived from an EMBL/GenBank/DDBJ whole genome shotgun (WGS) entry which is preliminary data.</text>
</comment>
<dbReference type="InterPro" id="IPR044946">
    <property type="entry name" value="Restrct_endonuc_typeI_TRD_sf"/>
</dbReference>
<keyword evidence="6" id="KW-1185">Reference proteome</keyword>
<organism evidence="5 6">
    <name type="scientific">Thiohalophilus thiocyanatoxydans</name>
    <dbReference type="NCBI Taxonomy" id="381308"/>
    <lineage>
        <taxon>Bacteria</taxon>
        <taxon>Pseudomonadati</taxon>
        <taxon>Pseudomonadota</taxon>
        <taxon>Gammaproteobacteria</taxon>
        <taxon>Thiohalomonadales</taxon>
        <taxon>Thiohalophilaceae</taxon>
        <taxon>Thiohalophilus</taxon>
    </lineage>
</organism>
<comment type="similarity">
    <text evidence="1">Belongs to the type-I restriction system S methylase family.</text>
</comment>
<dbReference type="CDD" id="cd17246">
    <property type="entry name" value="RMtype1_S_SonII-TRD2-CR2_like"/>
    <property type="match status" value="1"/>
</dbReference>
<sequence length="458" mass="51283">MDIQTDILESMCELVVDCPHSTPKWKDSGLIVLRNQNIRNGRLDLSDPSFTNEEHFKQRIKRAEPRPGDIVFTREAPMGEVCMIPEGVKCCLGQRQVLLRPKKDVNSKYLLFALQSPAVQHEISWNEGTGSTVSNVRIPVLKNLNIPRHPGSEDAIAEILSSLSDKIELNRQINQTLEQIAQAIFKSWFVDFEPVKAKIQAKQNGQDPKRAAMRAISGKTDEELEQLSKKQYKQLAETAALFPDELEVSELGEIPKGWGVTNLGQILEFNPKRTLKKGELAPYLDMKNVPTQGHIAEDVYLREMGSGTKFINGDTLLARITPCLENGKTAFVDFLDEDQVGWGSTEYIVMRPKDNRPLSLGYIIARQESFRTKAIQTMTGTSGRQRANAKAIAEQKWLDYPHELLKAFDKVSGGYLSEAKKNGEENRLLPEIRDVLLPKLLTGEVSVEGAQSTTEAVA</sequence>
<dbReference type="PANTHER" id="PTHR30408:SF13">
    <property type="entry name" value="TYPE I RESTRICTION ENZYME HINDI SPECIFICITY SUBUNIT"/>
    <property type="match status" value="1"/>
</dbReference>
<dbReference type="InterPro" id="IPR052021">
    <property type="entry name" value="Type-I_RS_S_subunit"/>
</dbReference>
<protein>
    <submittedName>
        <fullName evidence="5">Type I restriction enzyme S subunit</fullName>
    </submittedName>
</protein>
<dbReference type="InterPro" id="IPR000055">
    <property type="entry name" value="Restrct_endonuc_typeI_TRD"/>
</dbReference>
<evidence type="ECO:0000313" key="5">
    <source>
        <dbReference type="EMBL" id="TDY02856.1"/>
    </source>
</evidence>
<dbReference type="RefSeq" id="WP_208321292.1">
    <property type="nucleotide sequence ID" value="NZ_SOQX01000002.1"/>
</dbReference>
<dbReference type="AlphaFoldDB" id="A0A4R8IPL6"/>
<dbReference type="GO" id="GO:0009307">
    <property type="term" value="P:DNA restriction-modification system"/>
    <property type="evidence" value="ECO:0007669"/>
    <property type="project" value="UniProtKB-KW"/>
</dbReference>
<dbReference type="SUPFAM" id="SSF116734">
    <property type="entry name" value="DNA methylase specificity domain"/>
    <property type="match status" value="2"/>
</dbReference>
<evidence type="ECO:0000256" key="1">
    <source>
        <dbReference type="ARBA" id="ARBA00010923"/>
    </source>
</evidence>
<feature type="domain" description="Type I restriction modification DNA specificity" evidence="4">
    <location>
        <begin position="40"/>
        <end position="179"/>
    </location>
</feature>
<evidence type="ECO:0000256" key="3">
    <source>
        <dbReference type="ARBA" id="ARBA00023125"/>
    </source>
</evidence>
<keyword evidence="2" id="KW-0680">Restriction system</keyword>